<feature type="transmembrane region" description="Helical" evidence="17">
    <location>
        <begin position="418"/>
        <end position="437"/>
    </location>
</feature>
<dbReference type="InterPro" id="IPR010793">
    <property type="entry name" value="Ribosomal_mL37/mL65"/>
</dbReference>
<accession>A0A1I8J5J4</accession>
<keyword evidence="8" id="KW-0689">Ribosomal protein</keyword>
<dbReference type="Proteomes" id="UP000095280">
    <property type="component" value="Unplaced"/>
</dbReference>
<dbReference type="GO" id="GO:0005739">
    <property type="term" value="C:mitochondrion"/>
    <property type="evidence" value="ECO:0007669"/>
    <property type="project" value="UniProtKB-SubCell"/>
</dbReference>
<keyword evidence="10" id="KW-0333">Golgi apparatus</keyword>
<evidence type="ECO:0000256" key="10">
    <source>
        <dbReference type="ARBA" id="ARBA00023034"/>
    </source>
</evidence>
<evidence type="ECO:0000313" key="19">
    <source>
        <dbReference type="WBParaSite" id="maker-uti_cns_0045876-snap-gene-0.19-mRNA-1"/>
    </source>
</evidence>
<dbReference type="InterPro" id="IPR009653">
    <property type="entry name" value="Ksh1"/>
</dbReference>
<dbReference type="Pfam" id="PF06842">
    <property type="entry name" value="DUF1242"/>
    <property type="match status" value="1"/>
</dbReference>
<evidence type="ECO:0000256" key="16">
    <source>
        <dbReference type="ARBA" id="ARBA00041617"/>
    </source>
</evidence>
<dbReference type="GO" id="GO:0003735">
    <property type="term" value="F:structural constituent of ribosome"/>
    <property type="evidence" value="ECO:0007669"/>
    <property type="project" value="InterPro"/>
</dbReference>
<dbReference type="GO" id="GO:0006412">
    <property type="term" value="P:translation"/>
    <property type="evidence" value="ECO:0007669"/>
    <property type="project" value="InterPro"/>
</dbReference>
<evidence type="ECO:0000256" key="13">
    <source>
        <dbReference type="ARBA" id="ARBA00023274"/>
    </source>
</evidence>
<keyword evidence="6" id="KW-0732">Signal</keyword>
<evidence type="ECO:0000256" key="6">
    <source>
        <dbReference type="ARBA" id="ARBA00022729"/>
    </source>
</evidence>
<evidence type="ECO:0000256" key="3">
    <source>
        <dbReference type="ARBA" id="ARBA00004614"/>
    </source>
</evidence>
<sequence>MRLTQILCYAQGVRPGRIEHYEKLSRIMWKEKDRFMNVTVPRPRPEVAAELDKHQPEDMFESDRYEKEVLAATTADLDWQAPDFSGWLWKNPRRLPENLSASLAKLTESLTEADTEALQRAFMHAHHWHSDDIRLPLRHNPENSVYKFRTEFGIPPDRIVRHLMSNLLRWTAIRHPSCDRHLLRDCLLETAFHWRGVTVHFQERRPFHLIGQRPLAPFADSQSVEATAASPLPSLYPLSPLIDLEDTMHYDTSVSNTGLGDSDSSTRLGGHCHLAVVPFELPNLWCNFDAPESRPIGVDHRAAAGVVNCFGQAVAQARWEFGADNVDGRQLPRPVVTAAVCTDGVYFDFVCYQLNTLDLDNDDGIKNLAWVDAGNRLVDKRVPVEDKIRLSTYTDLDPGVYAKLLALSSNSAAMSAVFNFQSLLTVVLLLICTCAYFRHLFPRLIDRYKTGLSGIFWKCARIGERKSPYVACCCLVMAACVLFY</sequence>
<protein>
    <recommendedName>
        <fullName evidence="15">Large ribosomal subunit protein mL37</fullName>
    </recommendedName>
    <alternativeName>
        <fullName evidence="16">39S ribosomal protein L37, mitochondrial</fullName>
    </alternativeName>
</protein>
<dbReference type="InterPro" id="IPR052482">
    <property type="entry name" value="mtLSU_mL37"/>
</dbReference>
<evidence type="ECO:0000256" key="15">
    <source>
        <dbReference type="ARBA" id="ARBA00039442"/>
    </source>
</evidence>
<dbReference type="GO" id="GO:0000139">
    <property type="term" value="C:Golgi membrane"/>
    <property type="evidence" value="ECO:0007669"/>
    <property type="project" value="UniProtKB-SubCell"/>
</dbReference>
<evidence type="ECO:0000256" key="7">
    <source>
        <dbReference type="ARBA" id="ARBA00022946"/>
    </source>
</evidence>
<organism evidence="18 19">
    <name type="scientific">Macrostomum lignano</name>
    <dbReference type="NCBI Taxonomy" id="282301"/>
    <lineage>
        <taxon>Eukaryota</taxon>
        <taxon>Metazoa</taxon>
        <taxon>Spiralia</taxon>
        <taxon>Lophotrochozoa</taxon>
        <taxon>Platyhelminthes</taxon>
        <taxon>Rhabditophora</taxon>
        <taxon>Macrostomorpha</taxon>
        <taxon>Macrostomida</taxon>
        <taxon>Macrostomidae</taxon>
        <taxon>Macrostomum</taxon>
    </lineage>
</organism>
<reference evidence="19" key="1">
    <citation type="submission" date="2016-11" db="UniProtKB">
        <authorList>
            <consortium name="WormBaseParasite"/>
        </authorList>
    </citation>
    <scope>IDENTIFICATION</scope>
</reference>
<keyword evidence="13" id="KW-0687">Ribonucleoprotein</keyword>
<dbReference type="WBParaSite" id="maker-uti_cns_0045876-snap-gene-0.19-mRNA-1">
    <property type="protein sequence ID" value="maker-uti_cns_0045876-snap-gene-0.19-mRNA-1"/>
    <property type="gene ID" value="maker-uti_cns_0045876-snap-gene-0.19"/>
</dbReference>
<keyword evidence="12 17" id="KW-0472">Membrane</keyword>
<keyword evidence="7" id="KW-0809">Transit peptide</keyword>
<evidence type="ECO:0000256" key="1">
    <source>
        <dbReference type="ARBA" id="ARBA00002154"/>
    </source>
</evidence>
<proteinExistence type="inferred from homology"/>
<name>A0A1I8J5J4_9PLAT</name>
<evidence type="ECO:0000256" key="14">
    <source>
        <dbReference type="ARBA" id="ARBA00037985"/>
    </source>
</evidence>
<evidence type="ECO:0000256" key="5">
    <source>
        <dbReference type="ARBA" id="ARBA00022692"/>
    </source>
</evidence>
<evidence type="ECO:0000313" key="18">
    <source>
        <dbReference type="Proteomes" id="UP000095280"/>
    </source>
</evidence>
<dbReference type="Pfam" id="PF07147">
    <property type="entry name" value="PDCD9"/>
    <property type="match status" value="1"/>
</dbReference>
<dbReference type="PANTHER" id="PTHR15889">
    <property type="entry name" value="MITOCHONDRIAL RIBOSOMAL PROTEIN L37"/>
    <property type="match status" value="1"/>
</dbReference>
<comment type="similarity">
    <text evidence="14">Belongs to the mitochondrion-specific ribosomal protein mL37 family.</text>
</comment>
<evidence type="ECO:0000256" key="11">
    <source>
        <dbReference type="ARBA" id="ARBA00023128"/>
    </source>
</evidence>
<evidence type="ECO:0000256" key="12">
    <source>
        <dbReference type="ARBA" id="ARBA00023136"/>
    </source>
</evidence>
<evidence type="ECO:0000256" key="4">
    <source>
        <dbReference type="ARBA" id="ARBA00008961"/>
    </source>
</evidence>
<dbReference type="GO" id="GO:0005840">
    <property type="term" value="C:ribosome"/>
    <property type="evidence" value="ECO:0007669"/>
    <property type="project" value="UniProtKB-KW"/>
</dbReference>
<evidence type="ECO:0000256" key="9">
    <source>
        <dbReference type="ARBA" id="ARBA00022989"/>
    </source>
</evidence>
<comment type="similarity">
    <text evidence="4">Belongs to the KISH family.</text>
</comment>
<dbReference type="PANTHER" id="PTHR15889:SF2">
    <property type="entry name" value="LARGE RIBOSOMAL SUBUNIT PROTEIN ML37"/>
    <property type="match status" value="1"/>
</dbReference>
<comment type="function">
    <text evidence="1">Involved in the early part of the secretory pathway.</text>
</comment>
<dbReference type="AlphaFoldDB" id="A0A1I8J5J4"/>
<evidence type="ECO:0000256" key="17">
    <source>
        <dbReference type="SAM" id="Phobius"/>
    </source>
</evidence>
<keyword evidence="11" id="KW-0496">Mitochondrion</keyword>
<dbReference type="GO" id="GO:1990904">
    <property type="term" value="C:ribonucleoprotein complex"/>
    <property type="evidence" value="ECO:0007669"/>
    <property type="project" value="UniProtKB-KW"/>
</dbReference>
<evidence type="ECO:0000256" key="2">
    <source>
        <dbReference type="ARBA" id="ARBA00004173"/>
    </source>
</evidence>
<keyword evidence="18" id="KW-1185">Reference proteome</keyword>
<comment type="subcellular location">
    <subcellularLocation>
        <location evidence="3">Golgi apparatus membrane</location>
        <topology evidence="3">Single-pass type I membrane protein</topology>
    </subcellularLocation>
    <subcellularLocation>
        <location evidence="2">Mitochondrion</location>
    </subcellularLocation>
</comment>
<keyword evidence="9 17" id="KW-1133">Transmembrane helix</keyword>
<keyword evidence="5 17" id="KW-0812">Transmembrane</keyword>
<evidence type="ECO:0000256" key="8">
    <source>
        <dbReference type="ARBA" id="ARBA00022980"/>
    </source>
</evidence>